<dbReference type="Gene3D" id="1.10.287.950">
    <property type="entry name" value="Methyl-accepting chemotaxis protein"/>
    <property type="match status" value="1"/>
</dbReference>
<evidence type="ECO:0000256" key="3">
    <source>
        <dbReference type="ARBA" id="ARBA00022989"/>
    </source>
</evidence>
<proteinExistence type="predicted"/>
<evidence type="ECO:0000259" key="6">
    <source>
        <dbReference type="Pfam" id="PF12698"/>
    </source>
</evidence>
<dbReference type="RefSeq" id="WP_146302263.1">
    <property type="nucleotide sequence ID" value="NZ_JANXKU010000001.1"/>
</dbReference>
<accession>A0A5C6MCM5</accession>
<feature type="domain" description="ABC-2 type transporter transmembrane" evidence="6">
    <location>
        <begin position="879"/>
        <end position="1092"/>
    </location>
</feature>
<keyword evidence="3 5" id="KW-1133">Transmembrane helix</keyword>
<sequence length="1120" mass="115503">MKMIKNEFKFVGKNRLILISTIVMMLIPILYAAFFLKSVWDPYGKTSELPVAVVNNDKSVKYNGETLDVGDQLVKELKSNHQLKWMFVSEEQAKQGMKDNKYYTTITLPENFSSNAATLLDTNPKKMQITYDTNASRNYIGEVISEAAAKQLNSQIRESVTESYATAIFGQVKTIGKGFKTAATGSKKLSDGTITLNDGLNSYITGVGTVNNGVQTLSTSVVPLKNGVQQLTTGAGSLSAGLSKLDNSTGALASGVSKLDSGSTTLASGVVTYTNGVGTVNTGLQTLNGSTGALASGVTKLDAGSTTLASGLITYTNGVGTVNTGLRTLNGSTGELASGVKKLKDGSTNLSTGVRGYTDGVSSLNTGLGALSSNSKKLNDGIITLKNGVITVQDGNKLLTTNLQESADKLDMQLNNPDSKAEMEKLMAGFTALDSGISDLNTQLNGTDAPAIDGDKLKADLTQIGVNTKTVAAKATDAGSELSSLNDNLYSTSNPSSVAVQLKGTEGNMAELVKFMKSADFAALAAKDPAMAKSISDSVTGLGTQLTTAGTSLAASGANTAKIKTNLSDMTTPLTDTGDKLKDIQTELEAVQSLLPKLKALKEGVAKLAAQEPLVTSGARTAINKLVAGLTTVETGLTQQGDGSKENPYGAIQATNLLNAGLSQIKAGLNGTDKTPGLIPSIQQYTAGVGSANDGSKKLVGNNIALVSGSKQLNTGLITLNGSVPTLTSGVSQLAAGSSQLAANSGALVSGSGQLSTGLSTLNGSVPTLTSGVSQLAAGSSQLAANSGALVSGSGQLSTGLSTLDGSVPALTSGIGQLSTGSNTLSNGLVTLNNQVPALVSGVDQLAAGTQKLDDNSAKLGDGSKTLKDGTKTLATALKTGSDTVNGIKATNKTAQMFAAPSELKHKDYSYVPNYGHALAPYVLSLALYVGAIVFNFAFPIRKVSMEGQSATAWFWSKVAIGTVVAIGMAVVEVTGMLMFGLQADHIAQTYLIATTFSLTSMYLVMALAMAFDNPGRFVAMVLLMLQLGGAGGTFPMEVTNSFFNAIHPFLPMTYSTLGFRQSLTSGMVSGQVGMSVLILAIFAIVSLVLLWVAMQVLQNIGLAGKSQLDDNQKLQDIEK</sequence>
<evidence type="ECO:0000256" key="2">
    <source>
        <dbReference type="ARBA" id="ARBA00022692"/>
    </source>
</evidence>
<evidence type="ECO:0000256" key="4">
    <source>
        <dbReference type="ARBA" id="ARBA00023136"/>
    </source>
</evidence>
<dbReference type="EMBL" id="SRRQ01000001">
    <property type="protein sequence ID" value="TWW11895.1"/>
    <property type="molecule type" value="Genomic_DNA"/>
</dbReference>
<comment type="subcellular location">
    <subcellularLocation>
        <location evidence="1">Membrane</location>
        <topology evidence="1">Multi-pass membrane protein</topology>
    </subcellularLocation>
</comment>
<organism evidence="7 8">
    <name type="scientific">Dellaglioa algida</name>
    <dbReference type="NCBI Taxonomy" id="105612"/>
    <lineage>
        <taxon>Bacteria</taxon>
        <taxon>Bacillati</taxon>
        <taxon>Bacillota</taxon>
        <taxon>Bacilli</taxon>
        <taxon>Lactobacillales</taxon>
        <taxon>Lactobacillaceae</taxon>
        <taxon>Dellaglioa</taxon>
    </lineage>
</organism>
<dbReference type="InterPro" id="IPR051328">
    <property type="entry name" value="T7SS_ABC-Transporter"/>
</dbReference>
<feature type="transmembrane region" description="Helical" evidence="5">
    <location>
        <begin position="988"/>
        <end position="1011"/>
    </location>
</feature>
<evidence type="ECO:0000256" key="1">
    <source>
        <dbReference type="ARBA" id="ARBA00004141"/>
    </source>
</evidence>
<dbReference type="Proteomes" id="UP000321659">
    <property type="component" value="Unassembled WGS sequence"/>
</dbReference>
<dbReference type="InterPro" id="IPR017501">
    <property type="entry name" value="Phage_infect_YhgE_C"/>
</dbReference>
<dbReference type="PANTHER" id="PTHR43077:SF5">
    <property type="entry name" value="PHAGE INFECTION PROTEIN"/>
    <property type="match status" value="1"/>
</dbReference>
<evidence type="ECO:0000256" key="5">
    <source>
        <dbReference type="SAM" id="Phobius"/>
    </source>
</evidence>
<keyword evidence="2 5" id="KW-0812">Transmembrane</keyword>
<dbReference type="NCBIfam" id="TIGR03057">
    <property type="entry name" value="xxxLxxG_by_4"/>
    <property type="match status" value="10"/>
</dbReference>
<gene>
    <name evidence="7" type="ORF">LABALGLTS371_01060</name>
</gene>
<dbReference type="GO" id="GO:0016020">
    <property type="term" value="C:membrane"/>
    <property type="evidence" value="ECO:0007669"/>
    <property type="project" value="UniProtKB-SubCell"/>
</dbReference>
<dbReference type="NCBIfam" id="TIGR03061">
    <property type="entry name" value="pip_yhgE_Nterm"/>
    <property type="match status" value="1"/>
</dbReference>
<feature type="transmembrane region" description="Helical" evidence="5">
    <location>
        <begin position="919"/>
        <end position="939"/>
    </location>
</feature>
<keyword evidence="4 5" id="KW-0472">Membrane</keyword>
<feature type="domain" description="ABC-2 type transporter transmembrane" evidence="6">
    <location>
        <begin position="20"/>
        <end position="168"/>
    </location>
</feature>
<feature type="transmembrane region" description="Helical" evidence="5">
    <location>
        <begin position="1018"/>
        <end position="1037"/>
    </location>
</feature>
<dbReference type="NCBIfam" id="TIGR03062">
    <property type="entry name" value="pip_yhgE_Cterm"/>
    <property type="match status" value="1"/>
</dbReference>
<feature type="transmembrane region" description="Helical" evidence="5">
    <location>
        <begin position="16"/>
        <end position="36"/>
    </location>
</feature>
<dbReference type="InterPro" id="IPR023908">
    <property type="entry name" value="xxxLxxG_rpt"/>
</dbReference>
<reference evidence="7 8" key="1">
    <citation type="submission" date="2019-04" db="EMBL/GenBank/DDBJ databases">
        <title>In vitro growth and metabolic characteristics of meat-borne Lactobacillus algidus strains.</title>
        <authorList>
            <person name="Sade E."/>
            <person name="Per J."/>
            <person name="Tytti H."/>
            <person name="Johanna B.K."/>
        </authorList>
    </citation>
    <scope>NUCLEOTIDE SEQUENCE [LARGE SCALE GENOMIC DNA]</scope>
    <source>
        <strain evidence="7 8">LTS37-1</strain>
    </source>
</reference>
<dbReference type="AlphaFoldDB" id="A0A5C6MCM5"/>
<dbReference type="GO" id="GO:0140359">
    <property type="term" value="F:ABC-type transporter activity"/>
    <property type="evidence" value="ECO:0007669"/>
    <property type="project" value="InterPro"/>
</dbReference>
<feature type="transmembrane region" description="Helical" evidence="5">
    <location>
        <begin position="1073"/>
        <end position="1095"/>
    </location>
</feature>
<dbReference type="Pfam" id="PF12698">
    <property type="entry name" value="ABC2_membrane_3"/>
    <property type="match status" value="2"/>
</dbReference>
<protein>
    <submittedName>
        <fullName evidence="7">Phage infection protein</fullName>
    </submittedName>
</protein>
<dbReference type="InterPro" id="IPR013525">
    <property type="entry name" value="ABC2_TM"/>
</dbReference>
<dbReference type="PANTHER" id="PTHR43077">
    <property type="entry name" value="TRANSPORT PERMEASE YVFS-RELATED"/>
    <property type="match status" value="1"/>
</dbReference>
<name>A0A5C6MCM5_9LACO</name>
<dbReference type="InterPro" id="IPR017500">
    <property type="entry name" value="Phage_infect_YhgE_N"/>
</dbReference>
<comment type="caution">
    <text evidence="7">The sequence shown here is derived from an EMBL/GenBank/DDBJ whole genome shotgun (WGS) entry which is preliminary data.</text>
</comment>
<feature type="transmembrane region" description="Helical" evidence="5">
    <location>
        <begin position="959"/>
        <end position="982"/>
    </location>
</feature>
<evidence type="ECO:0000313" key="7">
    <source>
        <dbReference type="EMBL" id="TWW11895.1"/>
    </source>
</evidence>
<dbReference type="Gene3D" id="3.40.1710.10">
    <property type="entry name" value="abc type-2 transporter like domain"/>
    <property type="match status" value="1"/>
</dbReference>
<evidence type="ECO:0000313" key="8">
    <source>
        <dbReference type="Proteomes" id="UP000321659"/>
    </source>
</evidence>